<organism evidence="1 2">
    <name type="scientific">Marinobacter salinexigens</name>
    <dbReference type="NCBI Taxonomy" id="2919747"/>
    <lineage>
        <taxon>Bacteria</taxon>
        <taxon>Pseudomonadati</taxon>
        <taxon>Pseudomonadota</taxon>
        <taxon>Gammaproteobacteria</taxon>
        <taxon>Pseudomonadales</taxon>
        <taxon>Marinobacteraceae</taxon>
        <taxon>Marinobacter</taxon>
    </lineage>
</organism>
<proteinExistence type="predicted"/>
<sequence length="71" mass="7879">MTSYQTYITRDTAGGASIANFPGTVLEIDEPDVFALDILDAPNLKSIHIKRLKSLKRPHLMLSNLPKLTQV</sequence>
<reference evidence="1 2" key="1">
    <citation type="submission" date="2019-08" db="EMBL/GenBank/DDBJ databases">
        <title>Marinobacter ZYF650 sp. nov., a marine bacterium isolated from seawater of the Mariana trench.</title>
        <authorList>
            <person name="Ahmad W."/>
        </authorList>
    </citation>
    <scope>NUCLEOTIDE SEQUENCE [LARGE SCALE GENOMIC DNA]</scope>
    <source>
        <strain evidence="1 2">ZYF650</strain>
    </source>
</reference>
<name>A0A5B0VHA0_9GAMM</name>
<dbReference type="RefSeq" id="WP_149600348.1">
    <property type="nucleotide sequence ID" value="NZ_VTUU01000004.1"/>
</dbReference>
<dbReference type="EMBL" id="VTUU01000004">
    <property type="protein sequence ID" value="KAA1173952.1"/>
    <property type="molecule type" value="Genomic_DNA"/>
</dbReference>
<protein>
    <submittedName>
        <fullName evidence="1">Uncharacterized protein</fullName>
    </submittedName>
</protein>
<comment type="caution">
    <text evidence="1">The sequence shown here is derived from an EMBL/GenBank/DDBJ whole genome shotgun (WGS) entry which is preliminary data.</text>
</comment>
<gene>
    <name evidence="1" type="ORF">FWJ25_11130</name>
</gene>
<accession>A0A5B0VHA0</accession>
<keyword evidence="2" id="KW-1185">Reference proteome</keyword>
<evidence type="ECO:0000313" key="2">
    <source>
        <dbReference type="Proteomes" id="UP000323161"/>
    </source>
</evidence>
<dbReference type="Proteomes" id="UP000323161">
    <property type="component" value="Unassembled WGS sequence"/>
</dbReference>
<dbReference type="AlphaFoldDB" id="A0A5B0VHA0"/>
<evidence type="ECO:0000313" key="1">
    <source>
        <dbReference type="EMBL" id="KAA1173952.1"/>
    </source>
</evidence>